<dbReference type="InterPro" id="IPR029058">
    <property type="entry name" value="AB_hydrolase_fold"/>
</dbReference>
<feature type="domain" description="AB hydrolase-1" evidence="3">
    <location>
        <begin position="26"/>
        <end position="103"/>
    </location>
</feature>
<dbReference type="InterPro" id="IPR000073">
    <property type="entry name" value="AB_hydrolase_1"/>
</dbReference>
<evidence type="ECO:0000256" key="2">
    <source>
        <dbReference type="ARBA" id="ARBA00022801"/>
    </source>
</evidence>
<dbReference type="Gene3D" id="3.40.50.1820">
    <property type="entry name" value="alpha/beta hydrolase"/>
    <property type="match status" value="1"/>
</dbReference>
<dbReference type="EMBL" id="MU790508">
    <property type="protein sequence ID" value="KAJ4001596.1"/>
    <property type="molecule type" value="Genomic_DNA"/>
</dbReference>
<comment type="caution">
    <text evidence="4">The sequence shown here is derived from an EMBL/GenBank/DDBJ whole genome shotgun (WGS) entry which is preliminary data.</text>
</comment>
<organism evidence="4 5">
    <name type="scientific">Lentinula boryana</name>
    <dbReference type="NCBI Taxonomy" id="40481"/>
    <lineage>
        <taxon>Eukaryota</taxon>
        <taxon>Fungi</taxon>
        <taxon>Dikarya</taxon>
        <taxon>Basidiomycota</taxon>
        <taxon>Agaricomycotina</taxon>
        <taxon>Agaricomycetes</taxon>
        <taxon>Agaricomycetidae</taxon>
        <taxon>Agaricales</taxon>
        <taxon>Marasmiineae</taxon>
        <taxon>Omphalotaceae</taxon>
        <taxon>Lentinula</taxon>
    </lineage>
</organism>
<evidence type="ECO:0000313" key="5">
    <source>
        <dbReference type="Proteomes" id="UP001163828"/>
    </source>
</evidence>
<dbReference type="PANTHER" id="PTHR21661">
    <property type="entry name" value="EPOXIDE HYDROLASE 1-RELATED"/>
    <property type="match status" value="1"/>
</dbReference>
<keyword evidence="2 4" id="KW-0378">Hydrolase</keyword>
<accession>A0ABQ8QSY8</accession>
<proteinExistence type="inferred from homology"/>
<gene>
    <name evidence="4" type="ORF">F5050DRAFT_1803118</name>
</gene>
<name>A0ABQ8QSY8_9AGAR</name>
<dbReference type="GO" id="GO:0016787">
    <property type="term" value="F:hydrolase activity"/>
    <property type="evidence" value="ECO:0007669"/>
    <property type="project" value="UniProtKB-KW"/>
</dbReference>
<reference evidence="4" key="1">
    <citation type="submission" date="2022-08" db="EMBL/GenBank/DDBJ databases">
        <authorList>
            <consortium name="DOE Joint Genome Institute"/>
            <person name="Min B."/>
            <person name="Riley R."/>
            <person name="Sierra-Patev S."/>
            <person name="Naranjo-Ortiz M."/>
            <person name="Looney B."/>
            <person name="Konkel Z."/>
            <person name="Slot J.C."/>
            <person name="Sakamoto Y."/>
            <person name="Steenwyk J.L."/>
            <person name="Rokas A."/>
            <person name="Carro J."/>
            <person name="Camarero S."/>
            <person name="Ferreira P."/>
            <person name="Molpeceres G."/>
            <person name="Ruiz-Duenas F.J."/>
            <person name="Serrano A."/>
            <person name="Henrissat B."/>
            <person name="Drula E."/>
            <person name="Hughes K.W."/>
            <person name="Mata J.L."/>
            <person name="Ishikawa N.K."/>
            <person name="Vargas-Isla R."/>
            <person name="Ushijima S."/>
            <person name="Smith C.A."/>
            <person name="Ahrendt S."/>
            <person name="Andreopoulos W."/>
            <person name="He G."/>
            <person name="Labutti K."/>
            <person name="Lipzen A."/>
            <person name="Ng V."/>
            <person name="Sandor L."/>
            <person name="Barry K."/>
            <person name="Martinez A.T."/>
            <person name="Xiao Y."/>
            <person name="Gibbons J.G."/>
            <person name="Terashima K."/>
            <person name="Hibbett D.S."/>
            <person name="Grigoriev I.V."/>
        </authorList>
    </citation>
    <scope>NUCLEOTIDE SEQUENCE</scope>
    <source>
        <strain evidence="4">TFB10827</strain>
    </source>
</reference>
<protein>
    <submittedName>
        <fullName evidence="4">Alpha/Beta hydrolase protein</fullName>
    </submittedName>
</protein>
<dbReference type="PANTHER" id="PTHR21661:SF35">
    <property type="entry name" value="EPOXIDE HYDROLASE"/>
    <property type="match status" value="1"/>
</dbReference>
<sequence>MAGPVTLQQVESLLSLVDPEDPKAQAFHFVAPSLPGFAFNSSPTKSGFSAARMTSLFRQLMNVLGYKHYVGQGGDLGAFILRSIAIQQPNSCVGIHLNFIMSPPPSLMRSPLAFLWLISHTRKSKERNPNTLSYGLVDSPVGILAWIREKLISLVGPDFVWKHETVILWKMLYLIAGSVGYARIYRYSFELSQQEIFDHVISKEVAVGVGRRSSAKMVGRGIYGQKGLYSGGNMIHIGGH</sequence>
<evidence type="ECO:0000256" key="1">
    <source>
        <dbReference type="ARBA" id="ARBA00010088"/>
    </source>
</evidence>
<comment type="similarity">
    <text evidence="1">Belongs to the peptidase S33 family.</text>
</comment>
<evidence type="ECO:0000259" key="3">
    <source>
        <dbReference type="Pfam" id="PF00561"/>
    </source>
</evidence>
<dbReference type="SUPFAM" id="SSF53474">
    <property type="entry name" value="alpha/beta-Hydrolases"/>
    <property type="match status" value="1"/>
</dbReference>
<keyword evidence="5" id="KW-1185">Reference proteome</keyword>
<evidence type="ECO:0000313" key="4">
    <source>
        <dbReference type="EMBL" id="KAJ4001596.1"/>
    </source>
</evidence>
<dbReference type="Proteomes" id="UP001163828">
    <property type="component" value="Unassembled WGS sequence"/>
</dbReference>
<dbReference type="Pfam" id="PF00561">
    <property type="entry name" value="Abhydrolase_1"/>
    <property type="match status" value="1"/>
</dbReference>